<comment type="caution">
    <text evidence="4">The sequence shown here is derived from an EMBL/GenBank/DDBJ whole genome shotgun (WGS) entry which is preliminary data.</text>
</comment>
<evidence type="ECO:0000256" key="1">
    <source>
        <dbReference type="ARBA" id="ARBA00000022"/>
    </source>
</evidence>
<name>A0ABU0MIK2_9PROT</name>
<organism evidence="4 5">
    <name type="scientific">Azospirillum picis</name>
    <dbReference type="NCBI Taxonomy" id="488438"/>
    <lineage>
        <taxon>Bacteria</taxon>
        <taxon>Pseudomonadati</taxon>
        <taxon>Pseudomonadota</taxon>
        <taxon>Alphaproteobacteria</taxon>
        <taxon>Rhodospirillales</taxon>
        <taxon>Azospirillaceae</taxon>
        <taxon>Azospirillum</taxon>
    </lineage>
</organism>
<dbReference type="Proteomes" id="UP001244552">
    <property type="component" value="Unassembled WGS sequence"/>
</dbReference>
<evidence type="ECO:0000313" key="5">
    <source>
        <dbReference type="Proteomes" id="UP001244552"/>
    </source>
</evidence>
<dbReference type="RefSeq" id="WP_209980968.1">
    <property type="nucleotide sequence ID" value="NZ_JAGINO010000005.1"/>
</dbReference>
<protein>
    <submittedName>
        <fullName evidence="4">RibA/ribD-fused uncharacterized protein</fullName>
    </submittedName>
</protein>
<dbReference type="CDD" id="cd15457">
    <property type="entry name" value="NADAR"/>
    <property type="match status" value="1"/>
</dbReference>
<accession>A0ABU0MIK2</accession>
<comment type="catalytic activity">
    <reaction evidence="1">
        <text>5-amino-6-(5-phospho-D-ribosylamino)uracil + H2O = 5,6-diaminouracil + D-ribose 5-phosphate</text>
        <dbReference type="Rhea" id="RHEA:55020"/>
        <dbReference type="ChEBI" id="CHEBI:15377"/>
        <dbReference type="ChEBI" id="CHEBI:46252"/>
        <dbReference type="ChEBI" id="CHEBI:58453"/>
        <dbReference type="ChEBI" id="CHEBI:78346"/>
    </reaction>
</comment>
<keyword evidence="5" id="KW-1185">Reference proteome</keyword>
<dbReference type="SUPFAM" id="SSF143990">
    <property type="entry name" value="YbiA-like"/>
    <property type="match status" value="1"/>
</dbReference>
<dbReference type="Pfam" id="PF08719">
    <property type="entry name" value="NADAR"/>
    <property type="match status" value="1"/>
</dbReference>
<evidence type="ECO:0000313" key="4">
    <source>
        <dbReference type="EMBL" id="MDQ0533133.1"/>
    </source>
</evidence>
<evidence type="ECO:0000256" key="2">
    <source>
        <dbReference type="ARBA" id="ARBA00000751"/>
    </source>
</evidence>
<reference evidence="4 5" key="1">
    <citation type="submission" date="2023-07" db="EMBL/GenBank/DDBJ databases">
        <title>Genomic Encyclopedia of Type Strains, Phase IV (KMG-IV): sequencing the most valuable type-strain genomes for metagenomic binning, comparative biology and taxonomic classification.</title>
        <authorList>
            <person name="Goeker M."/>
        </authorList>
    </citation>
    <scope>NUCLEOTIDE SEQUENCE [LARGE SCALE GENOMIC DNA]</scope>
    <source>
        <strain evidence="4 5">DSM 19922</strain>
    </source>
</reference>
<feature type="domain" description="NADAR" evidence="3">
    <location>
        <begin position="24"/>
        <end position="154"/>
    </location>
</feature>
<sequence>MIRIEGEPTEMLQAQTCPITSFQGPYRFLSNMWPCRIEWEGIEYGSTEHAYQASKTTDMAERNRIAAICDPMDAKEEGRKLTVRSDWDELKRDVMTSVIRLKFADPELAGLLLATGDRKLIEGNDWGDRIWGECPLGVGTNWLGIILMEERLRLKEYRRLGTE</sequence>
<dbReference type="EMBL" id="JAUSVU010000005">
    <property type="protein sequence ID" value="MDQ0533133.1"/>
    <property type="molecule type" value="Genomic_DNA"/>
</dbReference>
<dbReference type="Gene3D" id="1.10.357.40">
    <property type="entry name" value="YbiA-like"/>
    <property type="match status" value="1"/>
</dbReference>
<dbReference type="InterPro" id="IPR012816">
    <property type="entry name" value="NADAR"/>
</dbReference>
<gene>
    <name evidence="4" type="ORF">QO018_001982</name>
</gene>
<proteinExistence type="predicted"/>
<comment type="catalytic activity">
    <reaction evidence="2">
        <text>2,5-diamino-6-hydroxy-4-(5-phosphoribosylamino)-pyrimidine + H2O = 2,5,6-triamino-4-hydroxypyrimidine + D-ribose 5-phosphate</text>
        <dbReference type="Rhea" id="RHEA:23436"/>
        <dbReference type="ChEBI" id="CHEBI:15377"/>
        <dbReference type="ChEBI" id="CHEBI:58614"/>
        <dbReference type="ChEBI" id="CHEBI:78346"/>
        <dbReference type="ChEBI" id="CHEBI:137796"/>
    </reaction>
</comment>
<evidence type="ECO:0000259" key="3">
    <source>
        <dbReference type="Pfam" id="PF08719"/>
    </source>
</evidence>
<dbReference type="InterPro" id="IPR037238">
    <property type="entry name" value="YbiA-like_sf"/>
</dbReference>